<evidence type="ECO:0000256" key="11">
    <source>
        <dbReference type="HAMAP-Rule" id="MF_00244"/>
    </source>
</evidence>
<accession>A0A1E5Q7Q9</accession>
<comment type="catalytic activity">
    <reaction evidence="10 11">
        <text>nicotinate beta-D-ribonucleotide + ATP + H(+) = deamido-NAD(+) + diphosphate</text>
        <dbReference type="Rhea" id="RHEA:22860"/>
        <dbReference type="ChEBI" id="CHEBI:15378"/>
        <dbReference type="ChEBI" id="CHEBI:30616"/>
        <dbReference type="ChEBI" id="CHEBI:33019"/>
        <dbReference type="ChEBI" id="CHEBI:57502"/>
        <dbReference type="ChEBI" id="CHEBI:58437"/>
        <dbReference type="EC" id="2.7.7.18"/>
    </reaction>
</comment>
<feature type="domain" description="Cytidyltransferase-like" evidence="12">
    <location>
        <begin position="10"/>
        <end position="189"/>
    </location>
</feature>
<keyword evidence="7 11" id="KW-0547">Nucleotide-binding</keyword>
<keyword evidence="5 11" id="KW-0808">Transferase</keyword>
<name>A0A1E5Q7Q9_9PROT</name>
<evidence type="ECO:0000256" key="2">
    <source>
        <dbReference type="ARBA" id="ARBA00005019"/>
    </source>
</evidence>
<dbReference type="NCBIfam" id="TIGR00482">
    <property type="entry name" value="nicotinate (nicotinamide) nucleotide adenylyltransferase"/>
    <property type="match status" value="1"/>
</dbReference>
<comment type="similarity">
    <text evidence="3 11">Belongs to the NadD family.</text>
</comment>
<dbReference type="Proteomes" id="UP000095347">
    <property type="component" value="Unassembled WGS sequence"/>
</dbReference>
<dbReference type="Pfam" id="PF01467">
    <property type="entry name" value="CTP_transf_like"/>
    <property type="match status" value="1"/>
</dbReference>
<evidence type="ECO:0000313" key="13">
    <source>
        <dbReference type="EMBL" id="OEJ67072.1"/>
    </source>
</evidence>
<protein>
    <recommendedName>
        <fullName evidence="11">Probable nicotinate-nucleotide adenylyltransferase</fullName>
        <ecNumber evidence="11">2.7.7.18</ecNumber>
    </recommendedName>
    <alternativeName>
        <fullName evidence="11">Deamido-NAD(+) diphosphorylase</fullName>
    </alternativeName>
    <alternativeName>
        <fullName evidence="11">Deamido-NAD(+) pyrophosphorylase</fullName>
    </alternativeName>
    <alternativeName>
        <fullName evidence="11">Nicotinate mononucleotide adenylyltransferase</fullName>
        <shortName evidence="11">NaMN adenylyltransferase</shortName>
    </alternativeName>
</protein>
<evidence type="ECO:0000256" key="5">
    <source>
        <dbReference type="ARBA" id="ARBA00022679"/>
    </source>
</evidence>
<dbReference type="Gene3D" id="3.40.50.620">
    <property type="entry name" value="HUPs"/>
    <property type="match status" value="1"/>
</dbReference>
<dbReference type="SUPFAM" id="SSF52374">
    <property type="entry name" value="Nucleotidylyl transferase"/>
    <property type="match status" value="1"/>
</dbReference>
<evidence type="ECO:0000256" key="8">
    <source>
        <dbReference type="ARBA" id="ARBA00022840"/>
    </source>
</evidence>
<evidence type="ECO:0000313" key="14">
    <source>
        <dbReference type="Proteomes" id="UP000095347"/>
    </source>
</evidence>
<dbReference type="PANTHER" id="PTHR39321:SF3">
    <property type="entry name" value="PHOSPHOPANTETHEINE ADENYLYLTRANSFERASE"/>
    <property type="match status" value="1"/>
</dbReference>
<proteinExistence type="inferred from homology"/>
<evidence type="ECO:0000256" key="3">
    <source>
        <dbReference type="ARBA" id="ARBA00009014"/>
    </source>
</evidence>
<dbReference type="NCBIfam" id="NF000843">
    <property type="entry name" value="PRK00071.2-2"/>
    <property type="match status" value="1"/>
</dbReference>
<evidence type="ECO:0000256" key="1">
    <source>
        <dbReference type="ARBA" id="ARBA00002324"/>
    </source>
</evidence>
<dbReference type="InterPro" id="IPR005248">
    <property type="entry name" value="NadD/NMNAT"/>
</dbReference>
<dbReference type="NCBIfam" id="NF000845">
    <property type="entry name" value="PRK00071.2-4"/>
    <property type="match status" value="1"/>
</dbReference>
<dbReference type="PANTHER" id="PTHR39321">
    <property type="entry name" value="NICOTINATE-NUCLEOTIDE ADENYLYLTRANSFERASE-RELATED"/>
    <property type="match status" value="1"/>
</dbReference>
<evidence type="ECO:0000256" key="4">
    <source>
        <dbReference type="ARBA" id="ARBA00022642"/>
    </source>
</evidence>
<sequence length="195" mass="22290">MANAARKVGLLGGSFNPAHEGHLHISQFALDRLGLDELWWLVSPQNPLKSERDMASFETRMKTAKMVTKAEPRIRVSDFESTKQTRFTVDTLAALQADFPDIAFVWIMGADNLRQMDKWRGWREIFHSVPIAIFPRAPYSLRALRSRAARRFEHARIPTTRAFRLARMTPPAWVLLKAPRHGQSATRIRSLGESI</sequence>
<dbReference type="UniPathway" id="UPA00253">
    <property type="reaction ID" value="UER00332"/>
</dbReference>
<comment type="function">
    <text evidence="1 11">Catalyzes the reversible adenylation of nicotinate mononucleotide (NaMN) to nicotinic acid adenine dinucleotide (NaAD).</text>
</comment>
<keyword evidence="6 11" id="KW-0548">Nucleotidyltransferase</keyword>
<dbReference type="HAMAP" id="MF_00244">
    <property type="entry name" value="NaMN_adenylyltr"/>
    <property type="match status" value="1"/>
</dbReference>
<dbReference type="InterPro" id="IPR004821">
    <property type="entry name" value="Cyt_trans-like"/>
</dbReference>
<dbReference type="InterPro" id="IPR014729">
    <property type="entry name" value="Rossmann-like_a/b/a_fold"/>
</dbReference>
<evidence type="ECO:0000256" key="10">
    <source>
        <dbReference type="ARBA" id="ARBA00048721"/>
    </source>
</evidence>
<dbReference type="GO" id="GO:0005524">
    <property type="term" value="F:ATP binding"/>
    <property type="evidence" value="ECO:0007669"/>
    <property type="project" value="UniProtKB-KW"/>
</dbReference>
<dbReference type="OrthoDB" id="5295945at2"/>
<reference evidence="14" key="1">
    <citation type="submission" date="2016-07" db="EMBL/GenBank/DDBJ databases">
        <authorList>
            <person name="Florea S."/>
            <person name="Webb J.S."/>
            <person name="Jaromczyk J."/>
            <person name="Schardl C.L."/>
        </authorList>
    </citation>
    <scope>NUCLEOTIDE SEQUENCE [LARGE SCALE GENOMIC DNA]</scope>
    <source>
        <strain evidence="14">MV-1</strain>
    </source>
</reference>
<dbReference type="EMBL" id="MCGG01000025">
    <property type="protein sequence ID" value="OEJ67072.1"/>
    <property type="molecule type" value="Genomic_DNA"/>
</dbReference>
<gene>
    <name evidence="11" type="primary">nadD</name>
    <name evidence="13" type="ORF">BEN30_09845</name>
</gene>
<evidence type="ECO:0000256" key="6">
    <source>
        <dbReference type="ARBA" id="ARBA00022695"/>
    </source>
</evidence>
<dbReference type="GO" id="GO:0004515">
    <property type="term" value="F:nicotinate-nucleotide adenylyltransferase activity"/>
    <property type="evidence" value="ECO:0007669"/>
    <property type="project" value="UniProtKB-UniRule"/>
</dbReference>
<organism evidence="13 14">
    <name type="scientific">Magnetovibrio blakemorei</name>
    <dbReference type="NCBI Taxonomy" id="28181"/>
    <lineage>
        <taxon>Bacteria</taxon>
        <taxon>Pseudomonadati</taxon>
        <taxon>Pseudomonadota</taxon>
        <taxon>Alphaproteobacteria</taxon>
        <taxon>Rhodospirillales</taxon>
        <taxon>Magnetovibrionaceae</taxon>
        <taxon>Magnetovibrio</taxon>
    </lineage>
</organism>
<keyword evidence="14" id="KW-1185">Reference proteome</keyword>
<keyword evidence="9 11" id="KW-0520">NAD</keyword>
<comment type="pathway">
    <text evidence="2 11">Cofactor biosynthesis; NAD(+) biosynthesis; deamido-NAD(+) from nicotinate D-ribonucleotide: step 1/1.</text>
</comment>
<dbReference type="EC" id="2.7.7.18" evidence="11"/>
<evidence type="ECO:0000256" key="9">
    <source>
        <dbReference type="ARBA" id="ARBA00023027"/>
    </source>
</evidence>
<dbReference type="AlphaFoldDB" id="A0A1E5Q7Q9"/>
<evidence type="ECO:0000259" key="12">
    <source>
        <dbReference type="Pfam" id="PF01467"/>
    </source>
</evidence>
<comment type="caution">
    <text evidence="13">The sequence shown here is derived from an EMBL/GenBank/DDBJ whole genome shotgun (WGS) entry which is preliminary data.</text>
</comment>
<dbReference type="RefSeq" id="WP_069957902.1">
    <property type="nucleotide sequence ID" value="NZ_MCGG01000025.1"/>
</dbReference>
<keyword evidence="8 11" id="KW-0067">ATP-binding</keyword>
<keyword evidence="4 11" id="KW-0662">Pyridine nucleotide biosynthesis</keyword>
<evidence type="ECO:0000256" key="7">
    <source>
        <dbReference type="ARBA" id="ARBA00022741"/>
    </source>
</evidence>
<dbReference type="CDD" id="cd02165">
    <property type="entry name" value="NMNAT"/>
    <property type="match status" value="1"/>
</dbReference>
<dbReference type="STRING" id="28181.BEN30_09845"/>
<dbReference type="GO" id="GO:0009435">
    <property type="term" value="P:NAD+ biosynthetic process"/>
    <property type="evidence" value="ECO:0007669"/>
    <property type="project" value="UniProtKB-UniRule"/>
</dbReference>